<sequence>MWFKQASIWRLPDVSKLTDIKLLNQYLSKVRFTPVTDMAWDSIGFIPFTSTSAPNDTYALKIQDTIRINLKKEEKVLTSSMIRGVLDERVALIEQQESRKVGRKEKAEIKEAIIDELLPRALTKISTIEAIIDLKNSLLIVNSAVPTTAELMLTHLRQALCVLKATPPNTQVGLSKLMTEWLLDGKAPDYFELDADCELKGLGDSAPTIRASNQILTDDGIINHARDGKVVTQLGLCWHNRVRFIFTQNFTLKRIQFLDVIQEEIAQEANDYEHARNASQLLMADTLSNVIHELADLAGGWLSCEEN</sequence>
<dbReference type="OrthoDB" id="5290530at2"/>
<dbReference type="RefSeq" id="WP_100099705.1">
    <property type="nucleotide sequence ID" value="NZ_MDUZ01000051.1"/>
</dbReference>
<comment type="subcellular location">
    <subcellularLocation>
        <location evidence="1">Cytoplasm</location>
        <location evidence="1">Nucleoid</location>
    </subcellularLocation>
</comment>
<dbReference type="PANTHER" id="PTHR38103">
    <property type="entry name" value="RECOMBINATION-ASSOCIATED PROTEIN RDGC"/>
    <property type="match status" value="1"/>
</dbReference>
<keyword evidence="5" id="KW-0233">DNA recombination</keyword>
<evidence type="ECO:0000313" key="7">
    <source>
        <dbReference type="Proteomes" id="UP000230463"/>
    </source>
</evidence>
<dbReference type="InterPro" id="IPR007476">
    <property type="entry name" value="RdgC"/>
</dbReference>
<dbReference type="Proteomes" id="UP000230463">
    <property type="component" value="Unassembled WGS sequence"/>
</dbReference>
<comment type="caution">
    <text evidence="6">The sequence shown here is derived from an EMBL/GenBank/DDBJ whole genome shotgun (WGS) entry which is preliminary data.</text>
</comment>
<keyword evidence="4" id="KW-0963">Cytoplasm</keyword>
<comment type="similarity">
    <text evidence="2">Belongs to the RdgC family.</text>
</comment>
<dbReference type="Pfam" id="PF04381">
    <property type="entry name" value="RdgC"/>
    <property type="match status" value="1"/>
</dbReference>
<name>A0A855G3Y2_9NEIS</name>
<evidence type="ECO:0000256" key="2">
    <source>
        <dbReference type="ARBA" id="ARBA00008657"/>
    </source>
</evidence>
<dbReference type="GO" id="GO:0009295">
    <property type="term" value="C:nucleoid"/>
    <property type="evidence" value="ECO:0007669"/>
    <property type="project" value="UniProtKB-SubCell"/>
</dbReference>
<evidence type="ECO:0000256" key="1">
    <source>
        <dbReference type="ARBA" id="ARBA00004453"/>
    </source>
</evidence>
<accession>A0A855G3Y2</accession>
<gene>
    <name evidence="6" type="ORF">BHC57_01080</name>
</gene>
<reference evidence="6 7" key="1">
    <citation type="journal article" date="2017" name="MBio">
        <title>Type VI secretion-mediated competition in the bee gut microbiome.</title>
        <authorList>
            <person name="Steele M.I."/>
            <person name="Kwong W.K."/>
            <person name="Powell J.E."/>
            <person name="Whiteley M."/>
            <person name="Moran N.A."/>
        </authorList>
    </citation>
    <scope>NUCLEOTIDE SEQUENCE [LARGE SCALE GENOMIC DNA]</scope>
    <source>
        <strain evidence="6 7">HK3</strain>
    </source>
</reference>
<evidence type="ECO:0000256" key="5">
    <source>
        <dbReference type="ARBA" id="ARBA00023172"/>
    </source>
</evidence>
<dbReference type="NCBIfam" id="NF001464">
    <property type="entry name" value="PRK00321.1-5"/>
    <property type="match status" value="1"/>
</dbReference>
<dbReference type="GO" id="GO:0006310">
    <property type="term" value="P:DNA recombination"/>
    <property type="evidence" value="ECO:0007669"/>
    <property type="project" value="UniProtKB-KW"/>
</dbReference>
<evidence type="ECO:0000256" key="3">
    <source>
        <dbReference type="ARBA" id="ARBA00022296"/>
    </source>
</evidence>
<protein>
    <recommendedName>
        <fullName evidence="3">Recombination-associated protein RdgC</fullName>
    </recommendedName>
</protein>
<proteinExistence type="inferred from homology"/>
<evidence type="ECO:0000313" key="6">
    <source>
        <dbReference type="EMBL" id="PIT62554.1"/>
    </source>
</evidence>
<organism evidence="6 7">
    <name type="scientific">Snodgrassella alvi</name>
    <dbReference type="NCBI Taxonomy" id="1196083"/>
    <lineage>
        <taxon>Bacteria</taxon>
        <taxon>Pseudomonadati</taxon>
        <taxon>Pseudomonadota</taxon>
        <taxon>Betaproteobacteria</taxon>
        <taxon>Neisseriales</taxon>
        <taxon>Neisseriaceae</taxon>
        <taxon>Snodgrassella</taxon>
    </lineage>
</organism>
<dbReference type="PANTHER" id="PTHR38103:SF1">
    <property type="entry name" value="RECOMBINATION-ASSOCIATED PROTEIN RDGC"/>
    <property type="match status" value="1"/>
</dbReference>
<dbReference type="EMBL" id="MEIU01000005">
    <property type="protein sequence ID" value="PIT62554.1"/>
    <property type="molecule type" value="Genomic_DNA"/>
</dbReference>
<dbReference type="AlphaFoldDB" id="A0A855G3Y2"/>
<evidence type="ECO:0000256" key="4">
    <source>
        <dbReference type="ARBA" id="ARBA00022490"/>
    </source>
</evidence>